<keyword evidence="2" id="KW-1185">Reference proteome</keyword>
<name>A0AAD6EAH2_9EURO</name>
<evidence type="ECO:0000313" key="2">
    <source>
        <dbReference type="Proteomes" id="UP001213799"/>
    </source>
</evidence>
<dbReference type="RefSeq" id="XP_056754215.1">
    <property type="nucleotide sequence ID" value="XM_056894467.1"/>
</dbReference>
<dbReference type="EMBL" id="JAQJAE010000002">
    <property type="protein sequence ID" value="KAJ5606790.1"/>
    <property type="molecule type" value="Genomic_DNA"/>
</dbReference>
<reference evidence="1" key="2">
    <citation type="submission" date="2023-01" db="EMBL/GenBank/DDBJ databases">
        <authorList>
            <person name="Petersen C."/>
        </authorList>
    </citation>
    <scope>NUCLEOTIDE SEQUENCE</scope>
    <source>
        <strain evidence="1">IBT 12815</strain>
    </source>
</reference>
<proteinExistence type="predicted"/>
<accession>A0AAD6EAH2</accession>
<evidence type="ECO:0000313" key="1">
    <source>
        <dbReference type="EMBL" id="KAJ5606790.1"/>
    </source>
</evidence>
<dbReference type="GeneID" id="81584709"/>
<organism evidence="1 2">
    <name type="scientific">Penicillium hordei</name>
    <dbReference type="NCBI Taxonomy" id="40994"/>
    <lineage>
        <taxon>Eukaryota</taxon>
        <taxon>Fungi</taxon>
        <taxon>Dikarya</taxon>
        <taxon>Ascomycota</taxon>
        <taxon>Pezizomycotina</taxon>
        <taxon>Eurotiomycetes</taxon>
        <taxon>Eurotiomycetidae</taxon>
        <taxon>Eurotiales</taxon>
        <taxon>Aspergillaceae</taxon>
        <taxon>Penicillium</taxon>
    </lineage>
</organism>
<dbReference type="Proteomes" id="UP001213799">
    <property type="component" value="Unassembled WGS sequence"/>
</dbReference>
<reference evidence="1" key="1">
    <citation type="journal article" date="2023" name="IMA Fungus">
        <title>Comparative genomic study of the Penicillium genus elucidates a diverse pangenome and 15 lateral gene transfer events.</title>
        <authorList>
            <person name="Petersen C."/>
            <person name="Sorensen T."/>
            <person name="Nielsen M.R."/>
            <person name="Sondergaard T.E."/>
            <person name="Sorensen J.L."/>
            <person name="Fitzpatrick D.A."/>
            <person name="Frisvad J.C."/>
            <person name="Nielsen K.L."/>
        </authorList>
    </citation>
    <scope>NUCLEOTIDE SEQUENCE</scope>
    <source>
        <strain evidence="1">IBT 12815</strain>
    </source>
</reference>
<comment type="caution">
    <text evidence="1">The sequence shown here is derived from an EMBL/GenBank/DDBJ whole genome shotgun (WGS) entry which is preliminary data.</text>
</comment>
<gene>
    <name evidence="1" type="ORF">N7537_003409</name>
</gene>
<dbReference type="AlphaFoldDB" id="A0AAD6EAH2"/>
<protein>
    <submittedName>
        <fullName evidence="1">Uncharacterized protein</fullName>
    </submittedName>
</protein>
<sequence>MDQLCIISNASSLQGKLNMFKDDIRFLHPVCGDGTVISNTARIFTAWERPKCSVVCSPAPGQL</sequence>